<dbReference type="InterPro" id="IPR036640">
    <property type="entry name" value="ABC1_TM_sf"/>
</dbReference>
<feature type="transmembrane region" description="Helical" evidence="9">
    <location>
        <begin position="704"/>
        <end position="731"/>
    </location>
</feature>
<evidence type="ECO:0000256" key="2">
    <source>
        <dbReference type="ARBA" id="ARBA00022448"/>
    </source>
</evidence>
<feature type="domain" description="ABC transmembrane type-1" evidence="11">
    <location>
        <begin position="486"/>
        <end position="770"/>
    </location>
</feature>
<evidence type="ECO:0000313" key="12">
    <source>
        <dbReference type="EMBL" id="RAO67749.1"/>
    </source>
</evidence>
<feature type="domain" description="ABC transporter" evidence="10">
    <location>
        <begin position="193"/>
        <end position="425"/>
    </location>
</feature>
<keyword evidence="6 9" id="KW-1133">Transmembrane helix</keyword>
<evidence type="ECO:0000256" key="7">
    <source>
        <dbReference type="ARBA" id="ARBA00023136"/>
    </source>
</evidence>
<dbReference type="InterPro" id="IPR017871">
    <property type="entry name" value="ABC_transporter-like_CS"/>
</dbReference>
<evidence type="ECO:0000256" key="8">
    <source>
        <dbReference type="SAM" id="MobiDB-lite"/>
    </source>
</evidence>
<gene>
    <name evidence="12" type="ORF">BHQ10_003761</name>
</gene>
<dbReference type="InterPro" id="IPR003439">
    <property type="entry name" value="ABC_transporter-like_ATP-bd"/>
</dbReference>
<evidence type="ECO:0000256" key="3">
    <source>
        <dbReference type="ARBA" id="ARBA00022692"/>
    </source>
</evidence>
<keyword evidence="5" id="KW-0067">ATP-binding</keyword>
<dbReference type="Gene3D" id="3.40.50.300">
    <property type="entry name" value="P-loop containing nucleotide triphosphate hydrolases"/>
    <property type="match status" value="2"/>
</dbReference>
<organism evidence="12 13">
    <name type="scientific">Talaromyces amestolkiae</name>
    <dbReference type="NCBI Taxonomy" id="1196081"/>
    <lineage>
        <taxon>Eukaryota</taxon>
        <taxon>Fungi</taxon>
        <taxon>Dikarya</taxon>
        <taxon>Ascomycota</taxon>
        <taxon>Pezizomycotina</taxon>
        <taxon>Eurotiomycetes</taxon>
        <taxon>Eurotiomycetidae</taxon>
        <taxon>Eurotiales</taxon>
        <taxon>Trichocomaceae</taxon>
        <taxon>Talaromyces</taxon>
        <taxon>Talaromyces sect. Talaromyces</taxon>
    </lineage>
</organism>
<feature type="transmembrane region" description="Helical" evidence="9">
    <location>
        <begin position="620"/>
        <end position="643"/>
    </location>
</feature>
<dbReference type="GO" id="GO:0016887">
    <property type="term" value="F:ATP hydrolysis activity"/>
    <property type="evidence" value="ECO:0007669"/>
    <property type="project" value="InterPro"/>
</dbReference>
<keyword evidence="2" id="KW-0813">Transport</keyword>
<name>A0A364KW46_TALAM</name>
<evidence type="ECO:0000256" key="1">
    <source>
        <dbReference type="ARBA" id="ARBA00004141"/>
    </source>
</evidence>
<dbReference type="STRING" id="1196081.A0A364KW46"/>
<reference evidence="12 13" key="1">
    <citation type="journal article" date="2017" name="Biotechnol. Biofuels">
        <title>Differential beta-glucosidase expression as a function of carbon source availability in Talaromyces amestolkiae: a genomic and proteomic approach.</title>
        <authorList>
            <person name="de Eugenio L.I."/>
            <person name="Mendez-Liter J.A."/>
            <person name="Nieto-Dominguez M."/>
            <person name="Alonso L."/>
            <person name="Gil-Munoz J."/>
            <person name="Barriuso J."/>
            <person name="Prieto A."/>
            <person name="Martinez M.J."/>
        </authorList>
    </citation>
    <scope>NUCLEOTIDE SEQUENCE [LARGE SCALE GENOMIC DNA]</scope>
    <source>
        <strain evidence="12 13">CIB</strain>
    </source>
</reference>
<dbReference type="GO" id="GO:0005524">
    <property type="term" value="F:ATP binding"/>
    <property type="evidence" value="ECO:0007669"/>
    <property type="project" value="UniProtKB-KW"/>
</dbReference>
<dbReference type="Proteomes" id="UP000249363">
    <property type="component" value="Unassembled WGS sequence"/>
</dbReference>
<dbReference type="EMBL" id="MIKG01000006">
    <property type="protein sequence ID" value="RAO67749.1"/>
    <property type="molecule type" value="Genomic_DNA"/>
</dbReference>
<evidence type="ECO:0000256" key="4">
    <source>
        <dbReference type="ARBA" id="ARBA00022741"/>
    </source>
</evidence>
<feature type="domain" description="ABC transporter" evidence="10">
    <location>
        <begin position="808"/>
        <end position="1040"/>
    </location>
</feature>
<comment type="caution">
    <text evidence="12">The sequence shown here is derived from an EMBL/GenBank/DDBJ whole genome shotgun (WGS) entry which is preliminary data.</text>
</comment>
<evidence type="ECO:0000256" key="6">
    <source>
        <dbReference type="ARBA" id="ARBA00022989"/>
    </source>
</evidence>
<dbReference type="InterPro" id="IPR044726">
    <property type="entry name" value="ABCC_6TM_D2"/>
</dbReference>
<dbReference type="RefSeq" id="XP_040732265.1">
    <property type="nucleotide sequence ID" value="XM_040876053.1"/>
</dbReference>
<evidence type="ECO:0000256" key="5">
    <source>
        <dbReference type="ARBA" id="ARBA00022840"/>
    </source>
</evidence>
<protein>
    <recommendedName>
        <fullName evidence="14">ABC transporter domain-containing protein</fullName>
    </recommendedName>
</protein>
<dbReference type="PANTHER" id="PTHR24223:SF404">
    <property type="entry name" value="ABC MULTIDRUG TRANSPORTER (EUROFUNG)-RELATED"/>
    <property type="match status" value="1"/>
</dbReference>
<dbReference type="InterPro" id="IPR011527">
    <property type="entry name" value="ABC1_TM_dom"/>
</dbReference>
<keyword evidence="3 9" id="KW-0812">Transmembrane</keyword>
<dbReference type="Pfam" id="PF00005">
    <property type="entry name" value="ABC_tran"/>
    <property type="match status" value="2"/>
</dbReference>
<dbReference type="OrthoDB" id="6500128at2759"/>
<dbReference type="InterPro" id="IPR050173">
    <property type="entry name" value="ABC_transporter_C-like"/>
</dbReference>
<feature type="transmembrane region" description="Helical" evidence="9">
    <location>
        <begin position="526"/>
        <end position="548"/>
    </location>
</feature>
<feature type="compositionally biased region" description="Polar residues" evidence="8">
    <location>
        <begin position="453"/>
        <end position="462"/>
    </location>
</feature>
<dbReference type="GeneID" id="63792977"/>
<dbReference type="GO" id="GO:0140359">
    <property type="term" value="F:ABC-type transporter activity"/>
    <property type="evidence" value="ECO:0007669"/>
    <property type="project" value="InterPro"/>
</dbReference>
<feature type="transmembrane region" description="Helical" evidence="9">
    <location>
        <begin position="72"/>
        <end position="96"/>
    </location>
</feature>
<dbReference type="PROSITE" id="PS00211">
    <property type="entry name" value="ABC_TRANSPORTER_1"/>
    <property type="match status" value="1"/>
</dbReference>
<evidence type="ECO:0000256" key="9">
    <source>
        <dbReference type="SAM" id="Phobius"/>
    </source>
</evidence>
<comment type="subcellular location">
    <subcellularLocation>
        <location evidence="1">Membrane</location>
        <topology evidence="1">Multi-pass membrane protein</topology>
    </subcellularLocation>
</comment>
<dbReference type="FunFam" id="1.20.1560.10:FF:000066">
    <property type="entry name" value="ABC multidrug transporter (Eurofung)"/>
    <property type="match status" value="1"/>
</dbReference>
<dbReference type="SUPFAM" id="SSF90123">
    <property type="entry name" value="ABC transporter transmembrane region"/>
    <property type="match status" value="2"/>
</dbReference>
<evidence type="ECO:0008006" key="14">
    <source>
        <dbReference type="Google" id="ProtNLM"/>
    </source>
</evidence>
<feature type="region of interest" description="Disordered" evidence="8">
    <location>
        <begin position="443"/>
        <end position="462"/>
    </location>
</feature>
<dbReference type="FunFam" id="3.40.50.300:FF:000163">
    <property type="entry name" value="Multidrug resistance-associated protein member 4"/>
    <property type="match status" value="1"/>
</dbReference>
<dbReference type="PANTHER" id="PTHR24223">
    <property type="entry name" value="ATP-BINDING CASSETTE SUB-FAMILY C"/>
    <property type="match status" value="1"/>
</dbReference>
<feature type="transmembrane region" description="Helical" evidence="9">
    <location>
        <begin position="483"/>
        <end position="506"/>
    </location>
</feature>
<keyword evidence="13" id="KW-1185">Reference proteome</keyword>
<sequence>MTFKISAQGKRYQKLWAEKVEERLAVTSSMLGDMRAIKMLGLSDKLFDIIDRLRRAEIYESRKLRKLLVTEIFFSNSPTVLAPVVTFATFVAIAAVRHDHSILTAQAFTSLSLISLQTTPALILLQAIPAVMQCLSCFDRIQEFCSHISNNAVSQNLLPQSSECTLNEHGEGIMELALLPGKYVRDRQSPHIVSFNSQSFAWSKSGPAILISIDVQISAGRITAVMGPTGSGKSTLLETILGETIPLYGPDRTVRSFNTAAYCCQTPWLINGTIRENILGQSAVESVDEVWYGTVLWACGLEADISRLKGRDQTVVGSKGMSLSGGQKQRVALARAIYSRCQFVILDDVFSGIDAYNVSLISARLFGEHGLLRRQKATVILVTHAPSVVAFAQDVIILEKGRVRKADPMEELQGTNDYVSTSKQAIEVSNDTIPDQDIMTSLDTGGESRKDACSSSNEQANDLNRRNGDLSVYKYFSKASGHVTVFGIFVFLALCVFCAEFSTVWIDWWSAANSNDHNNNATGMYLGVYATLGVCSTLFMTAACWLMFVKAISNSSLNLHTDLLTTTARILRSVHADQTNKSNPFCHYRFSQDMELIGIDLCSTSINYAYAVCDLLGKGLLLAVFGKYLSVTIPFVTLIVYIVQKFYLRTSRQVRLLDIEAKAPVYQLFLETSSGASTLRAYGWQSSFQKILESRLDRSQRPVYSLYCIQRLLAFILDLVITALVVILVSIVVTWKSSFTAGAVGVSLVTLMTFNRTMISLVKYWTNLETSIGAVARIKTFVENTPVEKNSSDCQMLVPPNWPTTGIIEYKNVVASYKPGAEAVLKGISLFIKKGEKIAICGRSGSGKTSMILSLLAMIHCDQDSCIKIDGIDVTALAPAELRSRINVVPQDPFLMPGSIRFNIDPYGTVSDETIIQALQKLDLWNMVESSGGLDTQRPMTSWSVGEKQLLCLARAMVRKSPVLILDEATSSVDSVTEGIMQNVIDTDFAEHTVIAVVHRLGYIRHFDKIAFLQAGELLEFDSPDALLARNSAFADLYESMSY</sequence>
<dbReference type="Pfam" id="PF00664">
    <property type="entry name" value="ABC_membrane"/>
    <property type="match status" value="1"/>
</dbReference>
<dbReference type="InterPro" id="IPR003593">
    <property type="entry name" value="AAA+_ATPase"/>
</dbReference>
<evidence type="ECO:0000313" key="13">
    <source>
        <dbReference type="Proteomes" id="UP000249363"/>
    </source>
</evidence>
<dbReference type="GO" id="GO:0016020">
    <property type="term" value="C:membrane"/>
    <property type="evidence" value="ECO:0007669"/>
    <property type="project" value="UniProtKB-SubCell"/>
</dbReference>
<accession>A0A364KW46</accession>
<dbReference type="InterPro" id="IPR027417">
    <property type="entry name" value="P-loop_NTPase"/>
</dbReference>
<keyword evidence="7 9" id="KW-0472">Membrane</keyword>
<dbReference type="Gene3D" id="1.20.1560.10">
    <property type="entry name" value="ABC transporter type 1, transmembrane domain"/>
    <property type="match status" value="2"/>
</dbReference>
<evidence type="ECO:0000259" key="10">
    <source>
        <dbReference type="PROSITE" id="PS50893"/>
    </source>
</evidence>
<keyword evidence="4" id="KW-0547">Nucleotide-binding</keyword>
<dbReference type="CDD" id="cd18580">
    <property type="entry name" value="ABC_6TM_ABCC_D2"/>
    <property type="match status" value="1"/>
</dbReference>
<dbReference type="SUPFAM" id="SSF52540">
    <property type="entry name" value="P-loop containing nucleoside triphosphate hydrolases"/>
    <property type="match status" value="2"/>
</dbReference>
<dbReference type="AlphaFoldDB" id="A0A364KW46"/>
<evidence type="ECO:0000259" key="11">
    <source>
        <dbReference type="PROSITE" id="PS50929"/>
    </source>
</evidence>
<dbReference type="PROSITE" id="PS50893">
    <property type="entry name" value="ABC_TRANSPORTER_2"/>
    <property type="match status" value="2"/>
</dbReference>
<dbReference type="SMART" id="SM00382">
    <property type="entry name" value="AAA"/>
    <property type="match status" value="2"/>
</dbReference>
<proteinExistence type="predicted"/>
<dbReference type="PROSITE" id="PS50929">
    <property type="entry name" value="ABC_TM1F"/>
    <property type="match status" value="1"/>
</dbReference>
<dbReference type="CDD" id="cd03244">
    <property type="entry name" value="ABCC_MRP_domain2"/>
    <property type="match status" value="1"/>
</dbReference>